<feature type="modified residue" description="4-aspartylphosphate" evidence="4">
    <location>
        <position position="52"/>
    </location>
</feature>
<evidence type="ECO:0000313" key="8">
    <source>
        <dbReference type="EMBL" id="MDI9861341.1"/>
    </source>
</evidence>
<name>A0ABT6YDR6_9BACT</name>
<evidence type="ECO:0000256" key="1">
    <source>
        <dbReference type="ARBA" id="ARBA00022553"/>
    </source>
</evidence>
<dbReference type="EMBL" id="JASHIF010000019">
    <property type="protein sequence ID" value="MDI9861341.1"/>
    <property type="molecule type" value="Genomic_DNA"/>
</dbReference>
<protein>
    <submittedName>
        <fullName evidence="8">Response regulator transcription factor</fullName>
    </submittedName>
</protein>
<accession>A0ABT6YDR6</accession>
<dbReference type="RefSeq" id="WP_095160787.1">
    <property type="nucleotide sequence ID" value="NZ_JASHIF010000019.1"/>
</dbReference>
<dbReference type="Proteomes" id="UP001236507">
    <property type="component" value="Unassembled WGS sequence"/>
</dbReference>
<keyword evidence="1 4" id="KW-0597">Phosphoprotein</keyword>
<dbReference type="Pfam" id="PF00486">
    <property type="entry name" value="Trans_reg_C"/>
    <property type="match status" value="1"/>
</dbReference>
<dbReference type="PANTHER" id="PTHR48111:SF40">
    <property type="entry name" value="PHOSPHATE REGULON TRANSCRIPTIONAL REGULATORY PROTEIN PHOB"/>
    <property type="match status" value="1"/>
</dbReference>
<organism evidence="8 9">
    <name type="scientific">Flectobacillus roseus</name>
    <dbReference type="NCBI Taxonomy" id="502259"/>
    <lineage>
        <taxon>Bacteria</taxon>
        <taxon>Pseudomonadati</taxon>
        <taxon>Bacteroidota</taxon>
        <taxon>Cytophagia</taxon>
        <taxon>Cytophagales</taxon>
        <taxon>Flectobacillaceae</taxon>
        <taxon>Flectobacillus</taxon>
    </lineage>
</organism>
<dbReference type="Gene3D" id="6.10.250.690">
    <property type="match status" value="1"/>
</dbReference>
<dbReference type="InterPro" id="IPR036388">
    <property type="entry name" value="WH-like_DNA-bd_sf"/>
</dbReference>
<keyword evidence="9" id="KW-1185">Reference proteome</keyword>
<evidence type="ECO:0000256" key="4">
    <source>
        <dbReference type="PROSITE-ProRule" id="PRU00169"/>
    </source>
</evidence>
<keyword evidence="2" id="KW-0902">Two-component regulatory system</keyword>
<dbReference type="InterPro" id="IPR011006">
    <property type="entry name" value="CheY-like_superfamily"/>
</dbReference>
<dbReference type="PANTHER" id="PTHR48111">
    <property type="entry name" value="REGULATOR OF RPOS"/>
    <property type="match status" value="1"/>
</dbReference>
<sequence length="228" mass="25927">MNKILLAEDDPNLGQLLQEYLTIKGFEATLAKDGDDALSKFVLTDYDLCIFDVMMPKKDGFTLAKEVRMSDKDTPIIFLTAKAMKEDTLQGFKVGADDYMTKPFSMEELLARIQAILRRSQKQATDNAVKSNTFVIGAYEFDSEKQLLFHASGQQKLTSKESELLKLLCENIGKPVSRSFALKMVWGDDTYFNARSMDVYITKLRKFFKEEPTIQIINLHGEGFKLMS</sequence>
<dbReference type="PROSITE" id="PS50110">
    <property type="entry name" value="RESPONSE_REGULATORY"/>
    <property type="match status" value="1"/>
</dbReference>
<evidence type="ECO:0000256" key="2">
    <source>
        <dbReference type="ARBA" id="ARBA00023012"/>
    </source>
</evidence>
<feature type="domain" description="Response regulatory" evidence="6">
    <location>
        <begin position="3"/>
        <end position="117"/>
    </location>
</feature>
<dbReference type="SMART" id="SM00448">
    <property type="entry name" value="REC"/>
    <property type="match status" value="1"/>
</dbReference>
<dbReference type="PROSITE" id="PS51755">
    <property type="entry name" value="OMPR_PHOB"/>
    <property type="match status" value="1"/>
</dbReference>
<proteinExistence type="predicted"/>
<feature type="DNA-binding region" description="OmpR/PhoB-type" evidence="5">
    <location>
        <begin position="131"/>
        <end position="228"/>
    </location>
</feature>
<dbReference type="CDD" id="cd00383">
    <property type="entry name" value="trans_reg_C"/>
    <property type="match status" value="1"/>
</dbReference>
<dbReference type="InterPro" id="IPR016032">
    <property type="entry name" value="Sig_transdc_resp-reg_C-effctor"/>
</dbReference>
<dbReference type="Gene3D" id="1.10.10.10">
    <property type="entry name" value="Winged helix-like DNA-binding domain superfamily/Winged helix DNA-binding domain"/>
    <property type="match status" value="1"/>
</dbReference>
<dbReference type="InterPro" id="IPR039420">
    <property type="entry name" value="WalR-like"/>
</dbReference>
<evidence type="ECO:0000259" key="7">
    <source>
        <dbReference type="PROSITE" id="PS51755"/>
    </source>
</evidence>
<comment type="caution">
    <text evidence="8">The sequence shown here is derived from an EMBL/GenBank/DDBJ whole genome shotgun (WGS) entry which is preliminary data.</text>
</comment>
<dbReference type="Gene3D" id="3.40.50.2300">
    <property type="match status" value="1"/>
</dbReference>
<feature type="domain" description="OmpR/PhoB-type" evidence="7">
    <location>
        <begin position="131"/>
        <end position="228"/>
    </location>
</feature>
<evidence type="ECO:0000256" key="5">
    <source>
        <dbReference type="PROSITE-ProRule" id="PRU01091"/>
    </source>
</evidence>
<dbReference type="Pfam" id="PF00072">
    <property type="entry name" value="Response_reg"/>
    <property type="match status" value="1"/>
</dbReference>
<dbReference type="SMART" id="SM00862">
    <property type="entry name" value="Trans_reg_C"/>
    <property type="match status" value="1"/>
</dbReference>
<evidence type="ECO:0000259" key="6">
    <source>
        <dbReference type="PROSITE" id="PS50110"/>
    </source>
</evidence>
<reference evidence="8 9" key="1">
    <citation type="submission" date="2023-05" db="EMBL/GenBank/DDBJ databases">
        <title>Novel species of genus Flectobacillus isolated from stream in China.</title>
        <authorList>
            <person name="Lu H."/>
        </authorList>
    </citation>
    <scope>NUCLEOTIDE SEQUENCE [LARGE SCALE GENOMIC DNA]</scope>
    <source>
        <strain evidence="8 9">KCTC 42575</strain>
    </source>
</reference>
<keyword evidence="3 5" id="KW-0238">DNA-binding</keyword>
<dbReference type="InterPro" id="IPR001867">
    <property type="entry name" value="OmpR/PhoB-type_DNA-bd"/>
</dbReference>
<evidence type="ECO:0000256" key="3">
    <source>
        <dbReference type="ARBA" id="ARBA00023125"/>
    </source>
</evidence>
<dbReference type="SUPFAM" id="SSF46894">
    <property type="entry name" value="C-terminal effector domain of the bipartite response regulators"/>
    <property type="match status" value="1"/>
</dbReference>
<evidence type="ECO:0000313" key="9">
    <source>
        <dbReference type="Proteomes" id="UP001236507"/>
    </source>
</evidence>
<gene>
    <name evidence="8" type="ORF">QM524_19130</name>
</gene>
<dbReference type="InterPro" id="IPR001789">
    <property type="entry name" value="Sig_transdc_resp-reg_receiver"/>
</dbReference>
<dbReference type="SUPFAM" id="SSF52172">
    <property type="entry name" value="CheY-like"/>
    <property type="match status" value="1"/>
</dbReference>